<dbReference type="AlphaFoldDB" id="X1HJ83"/>
<sequence length="163" mass="18979">YVFLFYQREYIPQISKKVLNQMMSANQGRPDILVTLTELFDFYRRDTPFDVDLAKQAYADSSVSIHFLFFTKAARHIPGVYMEEHSDDIFNAFKEIAEASGGFTESSSNPIFLLQKAVEASENYYLLYYSPTNYKRDGKFKKIKVKIKNGNYRISHRAGYFAN</sequence>
<gene>
    <name evidence="1" type="ORF">S03H2_41462</name>
</gene>
<feature type="non-terminal residue" evidence="1">
    <location>
        <position position="1"/>
    </location>
</feature>
<name>X1HJ83_9ZZZZ</name>
<reference evidence="1" key="1">
    <citation type="journal article" date="2014" name="Front. Microbiol.">
        <title>High frequency of phylogenetically diverse reductive dehalogenase-homologous genes in deep subseafloor sedimentary metagenomes.</title>
        <authorList>
            <person name="Kawai M."/>
            <person name="Futagami T."/>
            <person name="Toyoda A."/>
            <person name="Takaki Y."/>
            <person name="Nishi S."/>
            <person name="Hori S."/>
            <person name="Arai W."/>
            <person name="Tsubouchi T."/>
            <person name="Morono Y."/>
            <person name="Uchiyama I."/>
            <person name="Ito T."/>
            <person name="Fujiyama A."/>
            <person name="Inagaki F."/>
            <person name="Takami H."/>
        </authorList>
    </citation>
    <scope>NUCLEOTIDE SEQUENCE</scope>
    <source>
        <strain evidence="1">Expedition CK06-06</strain>
    </source>
</reference>
<comment type="caution">
    <text evidence="1">The sequence shown here is derived from an EMBL/GenBank/DDBJ whole genome shotgun (WGS) entry which is preliminary data.</text>
</comment>
<accession>X1HJ83</accession>
<protein>
    <recommendedName>
        <fullName evidence="2">VWA domain-containing protein</fullName>
    </recommendedName>
</protein>
<dbReference type="EMBL" id="BARU01025760">
    <property type="protein sequence ID" value="GAH70196.1"/>
    <property type="molecule type" value="Genomic_DNA"/>
</dbReference>
<proteinExistence type="predicted"/>
<organism evidence="1">
    <name type="scientific">marine sediment metagenome</name>
    <dbReference type="NCBI Taxonomy" id="412755"/>
    <lineage>
        <taxon>unclassified sequences</taxon>
        <taxon>metagenomes</taxon>
        <taxon>ecological metagenomes</taxon>
    </lineage>
</organism>
<evidence type="ECO:0008006" key="2">
    <source>
        <dbReference type="Google" id="ProtNLM"/>
    </source>
</evidence>
<evidence type="ECO:0000313" key="1">
    <source>
        <dbReference type="EMBL" id="GAH70196.1"/>
    </source>
</evidence>